<comment type="caution">
    <text evidence="1">The sequence shown here is derived from an EMBL/GenBank/DDBJ whole genome shotgun (WGS) entry which is preliminary data.</text>
</comment>
<gene>
    <name evidence="1" type="ORF">ACFFII_00860</name>
</gene>
<evidence type="ECO:0000313" key="1">
    <source>
        <dbReference type="EMBL" id="MFC0339317.1"/>
    </source>
</evidence>
<keyword evidence="2" id="KW-1185">Reference proteome</keyword>
<accession>A0ABV6HZB6</accession>
<dbReference type="RefSeq" id="WP_377696988.1">
    <property type="nucleotide sequence ID" value="NZ_JBHLWE010000002.1"/>
</dbReference>
<evidence type="ECO:0000313" key="2">
    <source>
        <dbReference type="Proteomes" id="UP001589799"/>
    </source>
</evidence>
<dbReference type="Proteomes" id="UP001589799">
    <property type="component" value="Unassembled WGS sequence"/>
</dbReference>
<name>A0ABV6HZB6_9RHOB</name>
<organism evidence="1 2">
    <name type="scientific">Paracoccus niistensis</name>
    <dbReference type="NCBI Taxonomy" id="632935"/>
    <lineage>
        <taxon>Bacteria</taxon>
        <taxon>Pseudomonadati</taxon>
        <taxon>Pseudomonadota</taxon>
        <taxon>Alphaproteobacteria</taxon>
        <taxon>Rhodobacterales</taxon>
        <taxon>Paracoccaceae</taxon>
        <taxon>Paracoccus</taxon>
    </lineage>
</organism>
<proteinExistence type="predicted"/>
<reference evidence="1 2" key="1">
    <citation type="submission" date="2024-09" db="EMBL/GenBank/DDBJ databases">
        <authorList>
            <person name="Sun Q."/>
            <person name="Mori K."/>
        </authorList>
    </citation>
    <scope>NUCLEOTIDE SEQUENCE [LARGE SCALE GENOMIC DNA]</scope>
    <source>
        <strain evidence="1 2">KCTC 22789</strain>
    </source>
</reference>
<sequence length="103" mass="11400">MQEHQGAQESALQTSVKVELAELEQLSLKGETCSIHAAWQRQAGIVLHMEHSVAFQTCERKMQLRPQEGLGQRAVMPFATMCTQVQLAARQSAGRCSGCRMNT</sequence>
<dbReference type="EMBL" id="JBHLWE010000002">
    <property type="protein sequence ID" value="MFC0339317.1"/>
    <property type="molecule type" value="Genomic_DNA"/>
</dbReference>
<protein>
    <submittedName>
        <fullName evidence="1">Uncharacterized protein</fullName>
    </submittedName>
</protein>